<feature type="binding site" evidence="8">
    <location>
        <position position="518"/>
    </location>
    <ligand>
        <name>Mg(2+)</name>
        <dbReference type="ChEBI" id="CHEBI:18420"/>
    </ligand>
</feature>
<evidence type="ECO:0000256" key="1">
    <source>
        <dbReference type="ARBA" id="ARBA00004026"/>
    </source>
</evidence>
<feature type="binding site" evidence="8">
    <location>
        <position position="516"/>
    </location>
    <ligand>
        <name>Mg(2+)</name>
        <dbReference type="ChEBI" id="CHEBI:18420"/>
    </ligand>
</feature>
<dbReference type="EMBL" id="MH286333">
    <property type="protein sequence ID" value="QBE88840.1"/>
    <property type="molecule type" value="Genomic_DNA"/>
</dbReference>
<dbReference type="SMART" id="SM00663">
    <property type="entry name" value="RPOLA_N"/>
    <property type="match status" value="1"/>
</dbReference>
<reference evidence="11" key="1">
    <citation type="journal article" date="2019" name="Mol. Phylogenet. Evol.">
        <title>Plastid phylogenomic insights into the evolution of Caryophyllales.</title>
        <authorList>
            <person name="Yao G."/>
            <person name="Jin J.J."/>
            <person name="Li H.T."/>
            <person name="Yang J.B."/>
            <person name="Shiva Mandala V."/>
            <person name="Croley M."/>
            <person name="Mostow R."/>
            <person name="Douglas N.A."/>
            <person name="Chase M.W."/>
            <person name="Christenhusz M.J."/>
            <person name="Soltis D.E."/>
            <person name="Soltis P.S."/>
            <person name="Smith S.A."/>
            <person name="Brockington S.F."/>
            <person name="Moore M.J."/>
            <person name="Yi T.S."/>
            <person name="Li D.Z."/>
        </authorList>
    </citation>
    <scope>NUCLEOTIDE SEQUENCE</scope>
</reference>
<feature type="binding site" evidence="8">
    <location>
        <position position="520"/>
    </location>
    <ligand>
        <name>Mg(2+)</name>
        <dbReference type="ChEBI" id="CHEBI:18420"/>
    </ligand>
</feature>
<feature type="domain" description="RNA polymerase N-terminal" evidence="10">
    <location>
        <begin position="266"/>
        <end position="570"/>
    </location>
</feature>
<gene>
    <name evidence="8 11" type="primary">rpoC1</name>
</gene>
<dbReference type="InterPro" id="IPR007080">
    <property type="entry name" value="RNA_pol_Rpb1_1"/>
</dbReference>
<dbReference type="GO" id="GO:0009507">
    <property type="term" value="C:chloroplast"/>
    <property type="evidence" value="ECO:0007669"/>
    <property type="project" value="UniProtKB-SubCell"/>
</dbReference>
<dbReference type="Gene3D" id="1.10.274.100">
    <property type="entry name" value="RNA polymerase Rpb1, domain 3"/>
    <property type="match status" value="1"/>
</dbReference>
<dbReference type="Gene3D" id="2.40.40.20">
    <property type="match status" value="1"/>
</dbReference>
<dbReference type="SUPFAM" id="SSF64484">
    <property type="entry name" value="beta and beta-prime subunits of DNA dependent RNA-polymerase"/>
    <property type="match status" value="1"/>
</dbReference>
<geneLocation type="chloroplast" evidence="11"/>
<dbReference type="Pfam" id="PF04997">
    <property type="entry name" value="RNA_pol_Rpb1_1"/>
    <property type="match status" value="1"/>
</dbReference>
<dbReference type="GO" id="GO:0000428">
    <property type="term" value="C:DNA-directed RNA polymerase complex"/>
    <property type="evidence" value="ECO:0007669"/>
    <property type="project" value="UniProtKB-KW"/>
</dbReference>
<evidence type="ECO:0000256" key="3">
    <source>
        <dbReference type="ARBA" id="ARBA00022478"/>
    </source>
</evidence>
<evidence type="ECO:0000259" key="10">
    <source>
        <dbReference type="SMART" id="SM00663"/>
    </source>
</evidence>
<dbReference type="Pfam" id="PF00623">
    <property type="entry name" value="RNA_pol_Rpb1_2"/>
    <property type="match status" value="2"/>
</dbReference>
<keyword evidence="4 8" id="KW-0808">Transferase</keyword>
<evidence type="ECO:0000256" key="9">
    <source>
        <dbReference type="RuleBase" id="RU004279"/>
    </source>
</evidence>
<accession>A0A411L934</accession>
<dbReference type="InterPro" id="IPR045867">
    <property type="entry name" value="DNA-dir_RpoC_beta_prime"/>
</dbReference>
<comment type="subunit">
    <text evidence="8">In plastids the minimal PEP RNA polymerase catalytic core is composed of four subunits: alpha, beta, beta', and beta''. When a (nuclear-encoded) sigma factor is associated with the core the holoenzyme is formed, which can initiate transcription.</text>
</comment>
<name>A0A411L934_9CARY</name>
<dbReference type="InterPro" id="IPR042102">
    <property type="entry name" value="RNA_pol_Rpb1_3_sf"/>
</dbReference>
<dbReference type="PANTHER" id="PTHR19376:SF54">
    <property type="entry name" value="DNA-DIRECTED RNA POLYMERASE SUBUNIT BETA"/>
    <property type="match status" value="1"/>
</dbReference>
<sequence length="755" mass="87972">MIDQFHQHEQQEHVRIGLVSPEQISAWATKILPNGERVGEVTNTSTFDYQTKKPIKGGLFCERIFGPIKSGICACGNSRRSGDKKEDHNFCEQCGVEFVDSRIRRYQMGYIKLEYPVLHVWYWKRRPSYILTLLDERRKDLEKLLSFEFCIARPRAKRPMCIRLRGLVEARMEIWYQSLLDFFPPQIFKTIKRREVSTGAVAIRELLANLNLAHCRAESLNELTALAKIRPTGDDWEDRLVEGRKNFLRRRIQLVERLRQNNIKPEWMVLTLLPVLPPELRPILEIEGGLFISSDSNILYRDVIQANKTIKRWLWMSSLGLNDSYDIYRPKRSLGLNDSDDISLNEMPAESIRALEIAVDRLLQYGRGQKPTWDRNDRVFKSFTQVIQGKEGRFRHTLLGKRVDYSGRSVIVVGPTLSLHECGLPREMAIQLFQTFLIRRLMLKKIASNIGVAKKLIRQNEPTVWKILEEVVEGYPVLLNRAPTLHRFGIQAFLPILVEERAICLHPLVCKGFNADFDGDTMAVHVPLSFEAQAEAHLLMFAHLNLLSPAMGDPICVPTQDMLMGLYVLTRGNRRGICAHRWNPWNSKNYENERIDDNNSKYRKEGLFCNSYDAVAAYRQKRIRFDSPLWVRWVRLRPTSYELPPFLFLRDDRPLWAQCLLRRMPDKLRRTPDMRQTPDKLHLLSREAPIEVHYESLGTSHAIYRNYLIIRNRIDEIIYIRTTVGHISLSREIEHAIQDYKNLPSSSPTSISYIL</sequence>
<keyword evidence="11" id="KW-0934">Plastid</keyword>
<dbReference type="GO" id="GO:0006351">
    <property type="term" value="P:DNA-templated transcription"/>
    <property type="evidence" value="ECO:0007669"/>
    <property type="project" value="UniProtKB-UniRule"/>
</dbReference>
<keyword evidence="8" id="KW-0479">Metal-binding</keyword>
<feature type="binding site" evidence="8">
    <location>
        <position position="75"/>
    </location>
    <ligand>
        <name>Zn(2+)</name>
        <dbReference type="ChEBI" id="CHEBI:29105"/>
    </ligand>
</feature>
<comment type="similarity">
    <text evidence="2 8">Belongs to the RNA polymerase beta' chain family. RpoC1 subfamily.</text>
</comment>
<keyword evidence="3 8" id="KW-0240">DNA-directed RNA polymerase</keyword>
<comment type="catalytic activity">
    <reaction evidence="7 8 9">
        <text>RNA(n) + a ribonucleoside 5'-triphosphate = RNA(n+1) + diphosphate</text>
        <dbReference type="Rhea" id="RHEA:21248"/>
        <dbReference type="Rhea" id="RHEA-COMP:14527"/>
        <dbReference type="Rhea" id="RHEA-COMP:17342"/>
        <dbReference type="ChEBI" id="CHEBI:33019"/>
        <dbReference type="ChEBI" id="CHEBI:61557"/>
        <dbReference type="ChEBI" id="CHEBI:140395"/>
        <dbReference type="EC" id="2.7.7.6"/>
    </reaction>
</comment>
<feature type="binding site" evidence="8">
    <location>
        <position position="94"/>
    </location>
    <ligand>
        <name>Zn(2+)</name>
        <dbReference type="ChEBI" id="CHEBI:29105"/>
    </ligand>
</feature>
<organism evidence="11">
    <name type="scientific">Pharnaceum aurantium</name>
    <dbReference type="NCBI Taxonomy" id="2518628"/>
    <lineage>
        <taxon>Eukaryota</taxon>
        <taxon>Viridiplantae</taxon>
        <taxon>Streptophyta</taxon>
        <taxon>Embryophyta</taxon>
        <taxon>Tracheophyta</taxon>
        <taxon>Spermatophyta</taxon>
        <taxon>Magnoliopsida</taxon>
        <taxon>eudicotyledons</taxon>
        <taxon>Gunneridae</taxon>
        <taxon>Pentapetalae</taxon>
        <taxon>Caryophyllales</taxon>
        <taxon>Molluginaceae</taxon>
        <taxon>Pharnaceum</taxon>
    </lineage>
</organism>
<dbReference type="InterPro" id="IPR000722">
    <property type="entry name" value="RNA_pol_asu"/>
</dbReference>
<dbReference type="Gene3D" id="1.10.40.90">
    <property type="match status" value="1"/>
</dbReference>
<dbReference type="GO" id="GO:0003899">
    <property type="term" value="F:DNA-directed RNA polymerase activity"/>
    <property type="evidence" value="ECO:0007669"/>
    <property type="project" value="UniProtKB-UniRule"/>
</dbReference>
<dbReference type="Gene3D" id="4.10.860.120">
    <property type="entry name" value="RNA polymerase II, clamp domain"/>
    <property type="match status" value="1"/>
</dbReference>
<evidence type="ECO:0000256" key="2">
    <source>
        <dbReference type="ARBA" id="ARBA00007207"/>
    </source>
</evidence>
<comment type="function">
    <text evidence="1 8 9">DNA-dependent RNA polymerase catalyzes the transcription of DNA into RNA using the four ribonucleoside triphosphates as substrates.</text>
</comment>
<dbReference type="InterPro" id="IPR044893">
    <property type="entry name" value="RNA_pol_Rpb1_clamp_domain"/>
</dbReference>
<comment type="subcellular location">
    <subcellularLocation>
        <location evidence="8">Plastid</location>
        <location evidence="8">Chloroplast</location>
    </subcellularLocation>
</comment>
<proteinExistence type="inferred from homology"/>
<comment type="cofactor">
    <cofactor evidence="8">
        <name>Mg(2+)</name>
        <dbReference type="ChEBI" id="CHEBI:18420"/>
    </cofactor>
    <text evidence="8">Binds 1 Mg(2+) ion per subunit.</text>
</comment>
<dbReference type="EC" id="2.7.7.6" evidence="8"/>
<evidence type="ECO:0000256" key="4">
    <source>
        <dbReference type="ARBA" id="ARBA00022679"/>
    </source>
</evidence>
<keyword evidence="5 8" id="KW-0548">Nucleotidyltransferase</keyword>
<evidence type="ECO:0000256" key="5">
    <source>
        <dbReference type="ARBA" id="ARBA00022695"/>
    </source>
</evidence>
<dbReference type="GO" id="GO:0003677">
    <property type="term" value="F:DNA binding"/>
    <property type="evidence" value="ECO:0007669"/>
    <property type="project" value="UniProtKB-UniRule"/>
</dbReference>
<keyword evidence="6 8" id="KW-0804">Transcription</keyword>
<dbReference type="GO" id="GO:0000287">
    <property type="term" value="F:magnesium ion binding"/>
    <property type="evidence" value="ECO:0007669"/>
    <property type="project" value="UniProtKB-UniRule"/>
</dbReference>
<evidence type="ECO:0000256" key="7">
    <source>
        <dbReference type="ARBA" id="ARBA00048552"/>
    </source>
</evidence>
<protein>
    <recommendedName>
        <fullName evidence="8">DNA-directed RNA polymerase subunit beta'</fullName>
        <ecNumber evidence="8">2.7.7.6</ecNumber>
    </recommendedName>
    <alternativeName>
        <fullName evidence="8">PEP</fullName>
    </alternativeName>
    <alternativeName>
        <fullName evidence="8">Plastid-encoded RNA polymerase subunit beta'</fullName>
        <shortName evidence="8">RNA polymerase subunit beta'</shortName>
    </alternativeName>
</protein>
<keyword evidence="8" id="KW-0862">Zinc</keyword>
<dbReference type="InterPro" id="IPR006592">
    <property type="entry name" value="RNA_pol_N"/>
</dbReference>
<dbReference type="HAMAP" id="MF_01323">
    <property type="entry name" value="RNApol_bact_RpoC1"/>
    <property type="match status" value="1"/>
</dbReference>
<evidence type="ECO:0000256" key="8">
    <source>
        <dbReference type="HAMAP-Rule" id="MF_01323"/>
    </source>
</evidence>
<keyword evidence="11" id="KW-0150">Chloroplast</keyword>
<evidence type="ECO:0000313" key="11">
    <source>
        <dbReference type="EMBL" id="QBE88840.1"/>
    </source>
</evidence>
<dbReference type="PANTHER" id="PTHR19376">
    <property type="entry name" value="DNA-DIRECTED RNA POLYMERASE"/>
    <property type="match status" value="1"/>
</dbReference>
<comment type="cofactor">
    <cofactor evidence="8">
        <name>Zn(2+)</name>
        <dbReference type="ChEBI" id="CHEBI:29105"/>
    </cofactor>
    <text evidence="8">Binds 1 Zn(2+) ion per subunit.</text>
</comment>
<evidence type="ECO:0000256" key="6">
    <source>
        <dbReference type="ARBA" id="ARBA00023163"/>
    </source>
</evidence>
<feature type="binding site" evidence="8">
    <location>
        <position position="73"/>
    </location>
    <ligand>
        <name>Zn(2+)</name>
        <dbReference type="ChEBI" id="CHEBI:29105"/>
    </ligand>
</feature>
<dbReference type="GO" id="GO:0008270">
    <property type="term" value="F:zinc ion binding"/>
    <property type="evidence" value="ECO:0007669"/>
    <property type="project" value="UniProtKB-UniRule"/>
</dbReference>
<dbReference type="InterPro" id="IPR034678">
    <property type="entry name" value="RNApol_RpoC1"/>
</dbReference>
<dbReference type="AlphaFoldDB" id="A0A411L934"/>
<keyword evidence="8" id="KW-0460">Magnesium</keyword>
<feature type="binding site" evidence="8">
    <location>
        <position position="91"/>
    </location>
    <ligand>
        <name>Zn(2+)</name>
        <dbReference type="ChEBI" id="CHEBI:29105"/>
    </ligand>
</feature>